<dbReference type="Proteomes" id="UP000503349">
    <property type="component" value="Chromosome 12"/>
</dbReference>
<proteinExistence type="predicted"/>
<feature type="compositionally biased region" description="Acidic residues" evidence="1">
    <location>
        <begin position="220"/>
        <end position="234"/>
    </location>
</feature>
<reference evidence="3 4" key="1">
    <citation type="submission" date="2019-02" db="EMBL/GenBank/DDBJ databases">
        <title>Opniocepnalus argus genome.</title>
        <authorList>
            <person name="Zhou C."/>
            <person name="Xiao S."/>
        </authorList>
    </citation>
    <scope>NUCLEOTIDE SEQUENCE [LARGE SCALE GENOMIC DNA]</scope>
    <source>
        <strain evidence="3">OARG1902GOOAL</strain>
        <tissue evidence="3">Muscle</tissue>
    </source>
</reference>
<gene>
    <name evidence="3" type="ORF">EXN66_Car012467</name>
</gene>
<keyword evidence="2" id="KW-0472">Membrane</keyword>
<accession>A0A6G1Q2W0</accession>
<keyword evidence="2" id="KW-0812">Transmembrane</keyword>
<feature type="compositionally biased region" description="Acidic residues" evidence="1">
    <location>
        <begin position="118"/>
        <end position="132"/>
    </location>
</feature>
<evidence type="ECO:0000256" key="2">
    <source>
        <dbReference type="SAM" id="Phobius"/>
    </source>
</evidence>
<feature type="compositionally biased region" description="Acidic residues" evidence="1">
    <location>
        <begin position="186"/>
        <end position="195"/>
    </location>
</feature>
<reference evidence="4" key="2">
    <citation type="submission" date="2019-02" db="EMBL/GenBank/DDBJ databases">
        <title>Opniocepnalus argus Var Kimnra genome.</title>
        <authorList>
            <person name="Zhou C."/>
            <person name="Xiao S."/>
        </authorList>
    </citation>
    <scope>NUCLEOTIDE SEQUENCE [LARGE SCALE GENOMIC DNA]</scope>
</reference>
<feature type="region of interest" description="Disordered" evidence="1">
    <location>
        <begin position="111"/>
        <end position="134"/>
    </location>
</feature>
<feature type="region of interest" description="Disordered" evidence="1">
    <location>
        <begin position="396"/>
        <end position="426"/>
    </location>
</feature>
<name>A0A6G1Q2W0_CHAAH</name>
<evidence type="ECO:0000313" key="4">
    <source>
        <dbReference type="Proteomes" id="UP000503349"/>
    </source>
</evidence>
<dbReference type="EMBL" id="CM015723">
    <property type="protein sequence ID" value="KAF3696789.1"/>
    <property type="molecule type" value="Genomic_DNA"/>
</dbReference>
<organism evidence="3 4">
    <name type="scientific">Channa argus</name>
    <name type="common">Northern snakehead</name>
    <name type="synonym">Ophicephalus argus</name>
    <dbReference type="NCBI Taxonomy" id="215402"/>
    <lineage>
        <taxon>Eukaryota</taxon>
        <taxon>Metazoa</taxon>
        <taxon>Chordata</taxon>
        <taxon>Craniata</taxon>
        <taxon>Vertebrata</taxon>
        <taxon>Euteleostomi</taxon>
        <taxon>Actinopterygii</taxon>
        <taxon>Neopterygii</taxon>
        <taxon>Teleostei</taxon>
        <taxon>Neoteleostei</taxon>
        <taxon>Acanthomorphata</taxon>
        <taxon>Anabantaria</taxon>
        <taxon>Anabantiformes</taxon>
        <taxon>Channoidei</taxon>
        <taxon>Channidae</taxon>
        <taxon>Channa</taxon>
    </lineage>
</organism>
<keyword evidence="4" id="KW-1185">Reference proteome</keyword>
<dbReference type="AlphaFoldDB" id="A0A6G1Q2W0"/>
<protein>
    <submittedName>
        <fullName evidence="3">Uncharacterized protein</fullName>
    </submittedName>
</protein>
<feature type="region of interest" description="Disordered" evidence="1">
    <location>
        <begin position="172"/>
        <end position="236"/>
    </location>
</feature>
<feature type="compositionally biased region" description="Basic and acidic residues" evidence="1">
    <location>
        <begin position="174"/>
        <end position="185"/>
    </location>
</feature>
<evidence type="ECO:0000313" key="3">
    <source>
        <dbReference type="EMBL" id="KAF3696789.1"/>
    </source>
</evidence>
<feature type="transmembrane region" description="Helical" evidence="2">
    <location>
        <begin position="681"/>
        <end position="701"/>
    </location>
</feature>
<feature type="region of interest" description="Disordered" evidence="1">
    <location>
        <begin position="608"/>
        <end position="628"/>
    </location>
</feature>
<sequence>MEQSLSELLSDAFSETSVPCLEDGDLDFENLSFDERFENEKTAVTHKNLPTKEDRAMHQETTGDAVISSNIENKDMAQNDDEEQFEVKNEEEDYRGVGISVMGMDITAKEDYTSLDRESEEDSCNSGDDDVEKENIETQEKLGDSLMSFDCRDSFYYDNKEGKIFAEGQFLAREGTENPKFRNEEQGESDSEEEVSYFGQVPERGNLMATKGDGTKEDEQKQEEEVQEDSDSECEDMKIKVENVATQSFELGVESPYNDVPVEASLEFPDISVQNLQDLLAEVDSESCVEKMKDFSGEEHQEAGEGFADYPSDFSSCEYVEGERTNEGNEYKSNTLPCQEKAVTDVRWLGKEENTDEEGDGYLYSRDLEVDGDRLMSKDMTSEEKHRTKLEVVKHGTECDDGVEAGESDSYSSSDDEVQVRRRDEEDSDRLCLQDLDGYKKLEETQLYSESGEAFSRWSTSDDHYFTNNQINLADFNINVDFDLLKTDTLLAEDLLTTEDADVSHCPAEDINSYSAVQREDNKTTSSSYQGSLDDSFFFNTELEVSGVSEQGQLGDDEYEEERNWEQEQERIKAFYKFYNDSDGENGREERQIKVQFCSDPLSQVIHYGTDSSDRDSLSSSTDGEEDLSSAETAMELRELDNTLQMKPAFDPPCVELPETVPENKLSNTHICTSKDKCLGILKLILKMVLVILMGLLIFWLTTDQADWLSHISFF</sequence>
<keyword evidence="2" id="KW-1133">Transmembrane helix</keyword>
<evidence type="ECO:0000256" key="1">
    <source>
        <dbReference type="SAM" id="MobiDB-lite"/>
    </source>
</evidence>